<keyword evidence="3" id="KW-1185">Reference proteome</keyword>
<proteinExistence type="predicted"/>
<protein>
    <recommendedName>
        <fullName evidence="4">Cupin</fullName>
    </recommendedName>
</protein>
<evidence type="ECO:0000313" key="3">
    <source>
        <dbReference type="Proteomes" id="UP000599437"/>
    </source>
</evidence>
<dbReference type="PROSITE" id="PS51257">
    <property type="entry name" value="PROKAR_LIPOPROTEIN"/>
    <property type="match status" value="1"/>
</dbReference>
<gene>
    <name evidence="2" type="ORF">GCM10010346_16780</name>
</gene>
<comment type="caution">
    <text evidence="2">The sequence shown here is derived from an EMBL/GenBank/DDBJ whole genome shotgun (WGS) entry which is preliminary data.</text>
</comment>
<evidence type="ECO:0008006" key="4">
    <source>
        <dbReference type="Google" id="ProtNLM"/>
    </source>
</evidence>
<dbReference type="Proteomes" id="UP000599437">
    <property type="component" value="Unassembled WGS sequence"/>
</dbReference>
<name>A0ABQ3DJI9_9ACTN</name>
<sequence>MPSAGLRSYVEAIPGTPLPHGILGASCTTITDVTEDRIHELNGVEWLALGCCPVRDWPDPCNEESPGEESPGSPAQKEFCRPTTEHAAPITVYAGSECSTLGWTYAEARAHAEATMALGEQHALEAAFWRTKLAMDAVDLTPAQGPVSVAQGVAALEGCLAASYGGIGTLHVPAGAAALLGCCNVLREDPVSGALRTLAGNCAIIGAGYSAAGPGNIPAEPGTAWLYITGPLVIRRGPVDTIPDQAGASVNYRTNDRKVLVERTYVVGTTCTVCAIQVVTYD</sequence>
<reference evidence="3" key="1">
    <citation type="journal article" date="2019" name="Int. J. Syst. Evol. Microbiol.">
        <title>The Global Catalogue of Microorganisms (GCM) 10K type strain sequencing project: providing services to taxonomists for standard genome sequencing and annotation.</title>
        <authorList>
            <consortium name="The Broad Institute Genomics Platform"/>
            <consortium name="The Broad Institute Genome Sequencing Center for Infectious Disease"/>
            <person name="Wu L."/>
            <person name="Ma J."/>
        </authorList>
    </citation>
    <scope>NUCLEOTIDE SEQUENCE [LARGE SCALE GENOMIC DNA]</scope>
    <source>
        <strain evidence="3">JCM 4737</strain>
    </source>
</reference>
<accession>A0ABQ3DJI9</accession>
<dbReference type="RefSeq" id="WP_138895809.1">
    <property type="nucleotide sequence ID" value="NZ_BMVO01000003.1"/>
</dbReference>
<dbReference type="EMBL" id="BMVO01000003">
    <property type="protein sequence ID" value="GHA94630.1"/>
    <property type="molecule type" value="Genomic_DNA"/>
</dbReference>
<evidence type="ECO:0000313" key="2">
    <source>
        <dbReference type="EMBL" id="GHA94630.1"/>
    </source>
</evidence>
<organism evidence="2 3">
    <name type="scientific">Streptomyces chryseus</name>
    <dbReference type="NCBI Taxonomy" id="68186"/>
    <lineage>
        <taxon>Bacteria</taxon>
        <taxon>Bacillati</taxon>
        <taxon>Actinomycetota</taxon>
        <taxon>Actinomycetes</taxon>
        <taxon>Kitasatosporales</taxon>
        <taxon>Streptomycetaceae</taxon>
        <taxon>Streptomyces</taxon>
    </lineage>
</organism>
<feature type="region of interest" description="Disordered" evidence="1">
    <location>
        <begin position="61"/>
        <end position="80"/>
    </location>
</feature>
<evidence type="ECO:0000256" key="1">
    <source>
        <dbReference type="SAM" id="MobiDB-lite"/>
    </source>
</evidence>